<evidence type="ECO:0000256" key="7">
    <source>
        <dbReference type="ARBA" id="ARBA00022842"/>
    </source>
</evidence>
<evidence type="ECO:0000313" key="10">
    <source>
        <dbReference type="EMBL" id="KLT72212.1"/>
    </source>
</evidence>
<dbReference type="EC" id="3.1.-.-" evidence="9"/>
<comment type="caution">
    <text evidence="10">The sequence shown here is derived from an EMBL/GenBank/DDBJ whole genome shotgun (WGS) entry which is preliminary data.</text>
</comment>
<dbReference type="InterPro" id="IPR019199">
    <property type="entry name" value="Virulence_VapD/CRISPR_Cas2"/>
</dbReference>
<dbReference type="GO" id="GO:0004521">
    <property type="term" value="F:RNA endonuclease activity"/>
    <property type="evidence" value="ECO:0007669"/>
    <property type="project" value="InterPro"/>
</dbReference>
<evidence type="ECO:0000256" key="3">
    <source>
        <dbReference type="ARBA" id="ARBA00022722"/>
    </source>
</evidence>
<sequence length="108" mass="12582">MSEAKFMRLIVFFDLPVTTAAKRKAANQFRLFLQKDGYQMLQLSVYSRIVRGRDSLQKHYTRLCANLPEEGSIRCLEVTEKQFASMHLLLGRLKTQEKKVNADQLLLF</sequence>
<feature type="binding site" evidence="9">
    <location>
        <position position="14"/>
    </location>
    <ligand>
        <name>Mg(2+)</name>
        <dbReference type="ChEBI" id="CHEBI:18420"/>
        <note>catalytic</note>
    </ligand>
</feature>
<dbReference type="HAMAP" id="MF_01471">
    <property type="entry name" value="Cas2"/>
    <property type="match status" value="1"/>
</dbReference>
<dbReference type="AlphaFoldDB" id="A0A0J0YPZ9"/>
<dbReference type="Pfam" id="PF09827">
    <property type="entry name" value="CRISPR_Cas2"/>
    <property type="match status" value="1"/>
</dbReference>
<keyword evidence="5 9" id="KW-0255">Endonuclease</keyword>
<evidence type="ECO:0000256" key="1">
    <source>
        <dbReference type="ARBA" id="ARBA00001946"/>
    </source>
</evidence>
<dbReference type="CDD" id="cd09638">
    <property type="entry name" value="Cas2_I_II_III"/>
    <property type="match status" value="1"/>
</dbReference>
<keyword evidence="3 9" id="KW-0540">Nuclease</keyword>
<evidence type="ECO:0000256" key="4">
    <source>
        <dbReference type="ARBA" id="ARBA00022723"/>
    </source>
</evidence>
<comment type="function">
    <text evidence="9">CRISPR (clustered regularly interspaced short palindromic repeat), is an adaptive immune system that provides protection against mobile genetic elements (viruses, transposable elements and conjugative plasmids). CRISPR clusters contain sequences complementary to antecedent mobile elements and target invading nucleic acids. CRISPR clusters are transcribed and processed into CRISPR RNA (crRNA). Functions as a ssRNA-specific endoribonuclease. Involved in the integration of spacer DNA into the CRISPR cassette.</text>
</comment>
<dbReference type="EMBL" id="JTDO01000017">
    <property type="protein sequence ID" value="KLT72212.1"/>
    <property type="molecule type" value="Genomic_DNA"/>
</dbReference>
<dbReference type="GO" id="GO:0016787">
    <property type="term" value="F:hydrolase activity"/>
    <property type="evidence" value="ECO:0007669"/>
    <property type="project" value="UniProtKB-KW"/>
</dbReference>
<organism evidence="10 11">
    <name type="scientific">Neisseria arctica</name>
    <dbReference type="NCBI Taxonomy" id="1470200"/>
    <lineage>
        <taxon>Bacteria</taxon>
        <taxon>Pseudomonadati</taxon>
        <taxon>Pseudomonadota</taxon>
        <taxon>Betaproteobacteria</taxon>
        <taxon>Neisseriales</taxon>
        <taxon>Neisseriaceae</taxon>
        <taxon>Neisseria</taxon>
    </lineage>
</organism>
<comment type="similarity">
    <text evidence="2 9">Belongs to the CRISPR-associated endoribonuclease Cas2 protein family.</text>
</comment>
<keyword evidence="11" id="KW-1185">Reference proteome</keyword>
<dbReference type="RefSeq" id="WP_047761678.1">
    <property type="nucleotide sequence ID" value="NZ_CP091510.1"/>
</dbReference>
<comment type="cofactor">
    <cofactor evidence="1 9">
        <name>Mg(2+)</name>
        <dbReference type="ChEBI" id="CHEBI:18420"/>
    </cofactor>
</comment>
<dbReference type="STRING" id="1470200.PL75_09390"/>
<evidence type="ECO:0000256" key="6">
    <source>
        <dbReference type="ARBA" id="ARBA00022801"/>
    </source>
</evidence>
<keyword evidence="8 9" id="KW-0051">Antiviral defense</keyword>
<comment type="subunit">
    <text evidence="9">Homodimer, forms a heterotetramer with a Cas1 homodimer.</text>
</comment>
<evidence type="ECO:0000313" key="11">
    <source>
        <dbReference type="Proteomes" id="UP000036027"/>
    </source>
</evidence>
<proteinExistence type="inferred from homology"/>
<dbReference type="GO" id="GO:0043571">
    <property type="term" value="P:maintenance of CRISPR repeat elements"/>
    <property type="evidence" value="ECO:0007669"/>
    <property type="project" value="UniProtKB-UniRule"/>
</dbReference>
<name>A0A0J0YPZ9_9NEIS</name>
<keyword evidence="4 9" id="KW-0479">Metal-binding</keyword>
<dbReference type="OrthoDB" id="9791737at2"/>
<dbReference type="SUPFAM" id="SSF143430">
    <property type="entry name" value="TTP0101/SSO1404-like"/>
    <property type="match status" value="1"/>
</dbReference>
<evidence type="ECO:0000256" key="2">
    <source>
        <dbReference type="ARBA" id="ARBA00009959"/>
    </source>
</evidence>
<keyword evidence="6 9" id="KW-0378">Hydrolase</keyword>
<reference evidence="10 11" key="1">
    <citation type="submission" date="2014-11" db="EMBL/GenBank/DDBJ databases">
        <title>Genome of a novel goose pathogen.</title>
        <authorList>
            <person name="Hansen C.M."/>
            <person name="Hueffer K."/>
            <person name="Choi S.C."/>
        </authorList>
    </citation>
    <scope>NUCLEOTIDE SEQUENCE [LARGE SCALE GENOMIC DNA]</scope>
    <source>
        <strain evidence="10 11">KH1503</strain>
    </source>
</reference>
<dbReference type="GO" id="GO:0046872">
    <property type="term" value="F:metal ion binding"/>
    <property type="evidence" value="ECO:0007669"/>
    <property type="project" value="UniProtKB-UniRule"/>
</dbReference>
<evidence type="ECO:0000256" key="9">
    <source>
        <dbReference type="HAMAP-Rule" id="MF_01471"/>
    </source>
</evidence>
<dbReference type="GO" id="GO:0051607">
    <property type="term" value="P:defense response to virus"/>
    <property type="evidence" value="ECO:0007669"/>
    <property type="project" value="UniProtKB-UniRule"/>
</dbReference>
<evidence type="ECO:0000256" key="8">
    <source>
        <dbReference type="ARBA" id="ARBA00023118"/>
    </source>
</evidence>
<protein>
    <recommendedName>
        <fullName evidence="9">CRISPR-associated endoribonuclease Cas2</fullName>
        <ecNumber evidence="9">3.1.-.-</ecNumber>
    </recommendedName>
</protein>
<gene>
    <name evidence="9" type="primary">cas2</name>
    <name evidence="10" type="ORF">PL75_09390</name>
</gene>
<dbReference type="InterPro" id="IPR021127">
    <property type="entry name" value="CRISPR_associated_Cas2"/>
</dbReference>
<accession>A0A0J0YPZ9</accession>
<dbReference type="Proteomes" id="UP000036027">
    <property type="component" value="Unassembled WGS sequence"/>
</dbReference>
<dbReference type="PATRIC" id="fig|1470200.3.peg.871"/>
<evidence type="ECO:0000256" key="5">
    <source>
        <dbReference type="ARBA" id="ARBA00022759"/>
    </source>
</evidence>
<keyword evidence="7 9" id="KW-0460">Magnesium</keyword>
<dbReference type="NCBIfam" id="TIGR01573">
    <property type="entry name" value="cas2"/>
    <property type="match status" value="1"/>
</dbReference>